<comment type="caution">
    <text evidence="1">The sequence shown here is derived from an EMBL/GenBank/DDBJ whole genome shotgun (WGS) entry which is preliminary data.</text>
</comment>
<reference evidence="1" key="1">
    <citation type="journal article" date="2014" name="Front. Microbiol.">
        <title>High frequency of phylogenetically diverse reductive dehalogenase-homologous genes in deep subseafloor sedimentary metagenomes.</title>
        <authorList>
            <person name="Kawai M."/>
            <person name="Futagami T."/>
            <person name="Toyoda A."/>
            <person name="Takaki Y."/>
            <person name="Nishi S."/>
            <person name="Hori S."/>
            <person name="Arai W."/>
            <person name="Tsubouchi T."/>
            <person name="Morono Y."/>
            <person name="Uchiyama I."/>
            <person name="Ito T."/>
            <person name="Fujiyama A."/>
            <person name="Inagaki F."/>
            <person name="Takami H."/>
        </authorList>
    </citation>
    <scope>NUCLEOTIDE SEQUENCE</scope>
    <source>
        <strain evidence="1">Expedition CK06-06</strain>
    </source>
</reference>
<dbReference type="AlphaFoldDB" id="X0YCE8"/>
<dbReference type="InterPro" id="IPR015943">
    <property type="entry name" value="WD40/YVTN_repeat-like_dom_sf"/>
</dbReference>
<gene>
    <name evidence="1" type="ORF">S01H1_72356</name>
</gene>
<dbReference type="Gene3D" id="2.130.10.10">
    <property type="entry name" value="YVTN repeat-like/Quinoprotein amine dehydrogenase"/>
    <property type="match status" value="1"/>
</dbReference>
<evidence type="ECO:0000313" key="1">
    <source>
        <dbReference type="EMBL" id="GAG34496.1"/>
    </source>
</evidence>
<accession>X0YCE8</accession>
<protein>
    <recommendedName>
        <fullName evidence="2">Photosynthesis system II assembly factor Ycf48/Hcf136-like domain-containing protein</fullName>
    </recommendedName>
</protein>
<dbReference type="SUPFAM" id="SSF110296">
    <property type="entry name" value="Oligoxyloglucan reducing end-specific cellobiohydrolase"/>
    <property type="match status" value="1"/>
</dbReference>
<evidence type="ECO:0008006" key="2">
    <source>
        <dbReference type="Google" id="ProtNLM"/>
    </source>
</evidence>
<name>X0YCE8_9ZZZZ</name>
<feature type="non-terminal residue" evidence="1">
    <location>
        <position position="126"/>
    </location>
</feature>
<organism evidence="1">
    <name type="scientific">marine sediment metagenome</name>
    <dbReference type="NCBI Taxonomy" id="412755"/>
    <lineage>
        <taxon>unclassified sequences</taxon>
        <taxon>metagenomes</taxon>
        <taxon>ecological metagenomes</taxon>
    </lineage>
</organism>
<sequence>MSHSQPEVRPPSRWVKSLVCLATLIVYSVAGLCGEGASAWEQTTGPPGGRVNCVAVDIDEPAIVYAGLGELGIYRSTDGGSTWEPSKAQMGGWTSNITSTPHGVFASCGNFGLLRTTDRGLSWDLV</sequence>
<dbReference type="EMBL" id="BARS01048246">
    <property type="protein sequence ID" value="GAG34496.1"/>
    <property type="molecule type" value="Genomic_DNA"/>
</dbReference>
<proteinExistence type="predicted"/>